<evidence type="ECO:0000256" key="1">
    <source>
        <dbReference type="SAM" id="Phobius"/>
    </source>
</evidence>
<feature type="transmembrane region" description="Helical" evidence="1">
    <location>
        <begin position="239"/>
        <end position="257"/>
    </location>
</feature>
<dbReference type="EMBL" id="PTIX01000004">
    <property type="protein sequence ID" value="PPK69205.1"/>
    <property type="molecule type" value="Genomic_DNA"/>
</dbReference>
<keyword evidence="1" id="KW-0812">Transmembrane</keyword>
<keyword evidence="1" id="KW-1133">Transmembrane helix</keyword>
<feature type="transmembrane region" description="Helical" evidence="1">
    <location>
        <begin position="215"/>
        <end position="233"/>
    </location>
</feature>
<keyword evidence="3" id="KW-1185">Reference proteome</keyword>
<accession>A0A2S6GVD3</accession>
<feature type="transmembrane region" description="Helical" evidence="1">
    <location>
        <begin position="68"/>
        <end position="86"/>
    </location>
</feature>
<proteinExistence type="predicted"/>
<evidence type="ECO:0000313" key="3">
    <source>
        <dbReference type="Proteomes" id="UP000239203"/>
    </source>
</evidence>
<organism evidence="2 3">
    <name type="scientific">Actinokineospora auranticolor</name>
    <dbReference type="NCBI Taxonomy" id="155976"/>
    <lineage>
        <taxon>Bacteria</taxon>
        <taxon>Bacillati</taxon>
        <taxon>Actinomycetota</taxon>
        <taxon>Actinomycetes</taxon>
        <taxon>Pseudonocardiales</taxon>
        <taxon>Pseudonocardiaceae</taxon>
        <taxon>Actinokineospora</taxon>
    </lineage>
</organism>
<dbReference type="RefSeq" id="WP_104478710.1">
    <property type="nucleotide sequence ID" value="NZ_CP154825.1"/>
</dbReference>
<keyword evidence="1" id="KW-0472">Membrane</keyword>
<protein>
    <submittedName>
        <fullName evidence="2">Uncharacterized protein</fullName>
    </submittedName>
</protein>
<dbReference type="Proteomes" id="UP000239203">
    <property type="component" value="Unassembled WGS sequence"/>
</dbReference>
<reference evidence="2 3" key="1">
    <citation type="submission" date="2018-02" db="EMBL/GenBank/DDBJ databases">
        <title>Genomic Encyclopedia of Archaeal and Bacterial Type Strains, Phase II (KMG-II): from individual species to whole genera.</title>
        <authorList>
            <person name="Goeker M."/>
        </authorList>
    </citation>
    <scope>NUCLEOTIDE SEQUENCE [LARGE SCALE GENOMIC DNA]</scope>
    <source>
        <strain evidence="2 3">YU 961-1</strain>
    </source>
</reference>
<dbReference type="OrthoDB" id="3678714at2"/>
<sequence>MAVTWERAVPDPGPGRIAAEDAATAAVLGVRRATDEAGGKRRPVVLSLVAITAALAVFDLVGDHVGLFFAHLALLLFTIWMAWFFLRPLARSFPAVEHLVTTLPWRQVTARVVRVARVSWLSTVVEIEEPEGFVPLRVWGLPAAHRGMISGLATAWVVGPHESWYAIRVPGSPLFWTARRPGKALSPGTFSERVDPVEITRRTAAWRRWRALRPYLSPVFTLVTMSTFGIGWLTTSTVWVVVVVLVGYQLLLTQKALRHRKPDLRLPALVQHTRAWTRLTVRVHPWTLRLDGTAEATAAVTLPGEDEERHLYFPAAPVDFLSTAAATGAVWVAGSSVVPGTPLAVGFPGCPVLAAGEIR</sequence>
<feature type="transmembrane region" description="Helical" evidence="1">
    <location>
        <begin position="44"/>
        <end position="62"/>
    </location>
</feature>
<dbReference type="AlphaFoldDB" id="A0A2S6GVD3"/>
<evidence type="ECO:0000313" key="2">
    <source>
        <dbReference type="EMBL" id="PPK69205.1"/>
    </source>
</evidence>
<gene>
    <name evidence="2" type="ORF">CLV40_104459</name>
</gene>
<comment type="caution">
    <text evidence="2">The sequence shown here is derived from an EMBL/GenBank/DDBJ whole genome shotgun (WGS) entry which is preliminary data.</text>
</comment>
<name>A0A2S6GVD3_9PSEU</name>